<dbReference type="PANTHER" id="PTHR30471:SF3">
    <property type="entry name" value="UPF0758 PROTEIN YEES-RELATED"/>
    <property type="match status" value="1"/>
</dbReference>
<dbReference type="PROSITE" id="PS50249">
    <property type="entry name" value="MPN"/>
    <property type="match status" value="1"/>
</dbReference>
<keyword evidence="1" id="KW-0645">Protease</keyword>
<dbReference type="EMBL" id="CAADFW010000145">
    <property type="protein sequence ID" value="VFK64796.1"/>
    <property type="molecule type" value="Genomic_DNA"/>
</dbReference>
<dbReference type="PANTHER" id="PTHR30471">
    <property type="entry name" value="DNA REPAIR PROTEIN RADC"/>
    <property type="match status" value="1"/>
</dbReference>
<dbReference type="GO" id="GO:0008237">
    <property type="term" value="F:metallopeptidase activity"/>
    <property type="evidence" value="ECO:0007669"/>
    <property type="project" value="UniProtKB-KW"/>
</dbReference>
<accession>A0A451AFJ0</accession>
<evidence type="ECO:0000256" key="6">
    <source>
        <dbReference type="SAM" id="MobiDB-lite"/>
    </source>
</evidence>
<feature type="region of interest" description="Disordered" evidence="6">
    <location>
        <begin position="135"/>
        <end position="156"/>
    </location>
</feature>
<keyword evidence="3" id="KW-0378">Hydrolase</keyword>
<evidence type="ECO:0000256" key="3">
    <source>
        <dbReference type="ARBA" id="ARBA00022801"/>
    </source>
</evidence>
<gene>
    <name evidence="8" type="ORF">BECKTC1821E_GA0114239_11137</name>
    <name evidence="9" type="ORF">BECKTC1821F_GA0114240_11454</name>
</gene>
<evidence type="ECO:0000313" key="8">
    <source>
        <dbReference type="EMBL" id="VFK48412.1"/>
    </source>
</evidence>
<dbReference type="InterPro" id="IPR037518">
    <property type="entry name" value="MPN"/>
</dbReference>
<evidence type="ECO:0000259" key="7">
    <source>
        <dbReference type="PROSITE" id="PS50249"/>
    </source>
</evidence>
<evidence type="ECO:0000256" key="1">
    <source>
        <dbReference type="ARBA" id="ARBA00022670"/>
    </source>
</evidence>
<dbReference type="GO" id="GO:0046872">
    <property type="term" value="F:metal ion binding"/>
    <property type="evidence" value="ECO:0007669"/>
    <property type="project" value="UniProtKB-KW"/>
</dbReference>
<dbReference type="Pfam" id="PF04002">
    <property type="entry name" value="RadC"/>
    <property type="match status" value="1"/>
</dbReference>
<evidence type="ECO:0000256" key="4">
    <source>
        <dbReference type="ARBA" id="ARBA00022833"/>
    </source>
</evidence>
<evidence type="ECO:0000313" key="9">
    <source>
        <dbReference type="EMBL" id="VFK64796.1"/>
    </source>
</evidence>
<name>A0A451AFJ0_9GAMM</name>
<sequence>MGLDVSRRPLFIELVVIGGSYHANVKPAEAFRVAVWKNAFSVVLMHNHPAGKVRPSDEDKDVTDHLIQVGRILNTQVVDHLIISPETFFSFDITGLMEELRESTKYAPPYEVAEKIQEAKEKWMERGMRKGIREGEVSRRERGLQEGKDEGRKERSVEMAKALLDKGMDIGKISEVSGLPEKEIRELSIL</sequence>
<dbReference type="AlphaFoldDB" id="A0A451AFJ0"/>
<evidence type="ECO:0000256" key="5">
    <source>
        <dbReference type="ARBA" id="ARBA00023049"/>
    </source>
</evidence>
<keyword evidence="4" id="KW-0862">Zinc</keyword>
<evidence type="ECO:0000256" key="2">
    <source>
        <dbReference type="ARBA" id="ARBA00022723"/>
    </source>
</evidence>
<dbReference type="InterPro" id="IPR025657">
    <property type="entry name" value="RadC_JAB"/>
</dbReference>
<proteinExistence type="predicted"/>
<keyword evidence="5" id="KW-0482">Metalloprotease</keyword>
<protein>
    <submittedName>
        <fullName evidence="9">DNA repair protein RadC</fullName>
    </submittedName>
</protein>
<feature type="domain" description="MPN" evidence="7">
    <location>
        <begin position="1"/>
        <end position="97"/>
    </location>
</feature>
<dbReference type="EMBL" id="CAADFT010000113">
    <property type="protein sequence ID" value="VFK48412.1"/>
    <property type="molecule type" value="Genomic_DNA"/>
</dbReference>
<dbReference type="GO" id="GO:0006508">
    <property type="term" value="P:proteolysis"/>
    <property type="evidence" value="ECO:0007669"/>
    <property type="project" value="UniProtKB-KW"/>
</dbReference>
<dbReference type="Gene3D" id="3.40.140.10">
    <property type="entry name" value="Cytidine Deaminase, domain 2"/>
    <property type="match status" value="1"/>
</dbReference>
<keyword evidence="2" id="KW-0479">Metal-binding</keyword>
<organism evidence="9">
    <name type="scientific">Candidatus Kentrum sp. TC</name>
    <dbReference type="NCBI Taxonomy" id="2126339"/>
    <lineage>
        <taxon>Bacteria</taxon>
        <taxon>Pseudomonadati</taxon>
        <taxon>Pseudomonadota</taxon>
        <taxon>Gammaproteobacteria</taxon>
        <taxon>Candidatus Kentrum</taxon>
    </lineage>
</organism>
<reference evidence="9" key="1">
    <citation type="submission" date="2019-02" db="EMBL/GenBank/DDBJ databases">
        <authorList>
            <person name="Gruber-Vodicka R. H."/>
            <person name="Seah K. B. B."/>
        </authorList>
    </citation>
    <scope>NUCLEOTIDE SEQUENCE</scope>
    <source>
        <strain evidence="8">BECK_BZ125</strain>
        <strain evidence="9">BECK_BZ126</strain>
    </source>
</reference>
<dbReference type="InterPro" id="IPR001405">
    <property type="entry name" value="UPF0758"/>
</dbReference>